<dbReference type="PANTHER" id="PTHR23150:SF19">
    <property type="entry name" value="FORMYLGLYCINE-GENERATING ENZYME"/>
    <property type="match status" value="1"/>
</dbReference>
<keyword evidence="4" id="KW-1185">Reference proteome</keyword>
<evidence type="ECO:0000313" key="4">
    <source>
        <dbReference type="Proteomes" id="UP000623795"/>
    </source>
</evidence>
<keyword evidence="1" id="KW-0732">Signal</keyword>
<protein>
    <submittedName>
        <fullName evidence="3">SUMF1/EgtB/PvdO family nonheme iron enzyme</fullName>
    </submittedName>
</protein>
<sequence>MKPSRLLARFAALVAAASISAGALAEAPAATLPREVIINGVEFVHIPAGNFWYGVENVDYLNNQKPVNGKHYRDVEIWLDGFYMAKFEARARDLKRFLEQPGLKRRSKYAGETEGCSLTGDAAGGYTLKSPEQDLPATHLSNDLAKELAQWLGFRLPTEMEWVKAARGTDRRMFPWGDEYPDDTFAGFKSHAGCSPAPVDAFANGRSAYGLYNMGGNVFEHVADWYNNAHDLALKDGMRNPAPPKGGTTGADLDHPMRVLKGGRWSTHAQGMSIYARTLHRPEGGFICFGTRFAVDEATVRQHLKAGTAKVVAEK</sequence>
<gene>
    <name evidence="3" type="ORF">GPA22_14740</name>
</gene>
<dbReference type="InterPro" id="IPR051043">
    <property type="entry name" value="Sulfatase_Mod_Factor_Kinase"/>
</dbReference>
<feature type="domain" description="Sulfatase-modifying factor enzyme-like" evidence="2">
    <location>
        <begin position="42"/>
        <end position="281"/>
    </location>
</feature>
<dbReference type="Proteomes" id="UP000623795">
    <property type="component" value="Unassembled WGS sequence"/>
</dbReference>
<evidence type="ECO:0000259" key="2">
    <source>
        <dbReference type="Pfam" id="PF03781"/>
    </source>
</evidence>
<evidence type="ECO:0000313" key="3">
    <source>
        <dbReference type="EMBL" id="NMG44982.1"/>
    </source>
</evidence>
<name>A0ABX1Q2E8_9RHOO</name>
<dbReference type="Pfam" id="PF03781">
    <property type="entry name" value="FGE-sulfatase"/>
    <property type="match status" value="1"/>
</dbReference>
<dbReference type="SUPFAM" id="SSF56436">
    <property type="entry name" value="C-type lectin-like"/>
    <property type="match status" value="1"/>
</dbReference>
<dbReference type="RefSeq" id="WP_169256832.1">
    <property type="nucleotide sequence ID" value="NZ_WTVN01000023.1"/>
</dbReference>
<proteinExistence type="predicted"/>
<dbReference type="InterPro" id="IPR005532">
    <property type="entry name" value="SUMF_dom"/>
</dbReference>
<accession>A0ABX1Q2E8</accession>
<organism evidence="3 4">
    <name type="scientific">Aromatoleum toluvorans</name>
    <dbReference type="NCBI Taxonomy" id="92002"/>
    <lineage>
        <taxon>Bacteria</taxon>
        <taxon>Pseudomonadati</taxon>
        <taxon>Pseudomonadota</taxon>
        <taxon>Betaproteobacteria</taxon>
        <taxon>Rhodocyclales</taxon>
        <taxon>Rhodocyclaceae</taxon>
        <taxon>Aromatoleum</taxon>
    </lineage>
</organism>
<dbReference type="InterPro" id="IPR016187">
    <property type="entry name" value="CTDL_fold"/>
</dbReference>
<dbReference type="Gene3D" id="3.90.1580.10">
    <property type="entry name" value="paralog of FGE (formylglycine-generating enzyme)"/>
    <property type="match status" value="1"/>
</dbReference>
<dbReference type="PANTHER" id="PTHR23150">
    <property type="entry name" value="SULFATASE MODIFYING FACTOR 1, 2"/>
    <property type="match status" value="1"/>
</dbReference>
<reference evidence="3 4" key="1">
    <citation type="submission" date="2019-12" db="EMBL/GenBank/DDBJ databases">
        <title>Comparative genomics gives insights into the taxonomy of the Azoarcus-Aromatoleum group and reveals separate origins of nif in the plant-associated Azoarcus and non-plant-associated Aromatoleum sub-groups.</title>
        <authorList>
            <person name="Lafos M."/>
            <person name="Maluk M."/>
            <person name="Batista M."/>
            <person name="Junghare M."/>
            <person name="Carmona M."/>
            <person name="Faoro H."/>
            <person name="Cruz L.M."/>
            <person name="Battistoni F."/>
            <person name="De Souza E."/>
            <person name="Pedrosa F."/>
            <person name="Chen W.-M."/>
            <person name="Poole P.S."/>
            <person name="Dixon R.A."/>
            <person name="James E.K."/>
        </authorList>
    </citation>
    <scope>NUCLEOTIDE SEQUENCE [LARGE SCALE GENOMIC DNA]</scope>
    <source>
        <strain evidence="3 4">Td21</strain>
    </source>
</reference>
<feature type="chain" id="PRO_5045971704" evidence="1">
    <location>
        <begin position="26"/>
        <end position="315"/>
    </location>
</feature>
<comment type="caution">
    <text evidence="3">The sequence shown here is derived from an EMBL/GenBank/DDBJ whole genome shotgun (WGS) entry which is preliminary data.</text>
</comment>
<dbReference type="EMBL" id="WTVN01000023">
    <property type="protein sequence ID" value="NMG44982.1"/>
    <property type="molecule type" value="Genomic_DNA"/>
</dbReference>
<dbReference type="InterPro" id="IPR042095">
    <property type="entry name" value="SUMF_sf"/>
</dbReference>
<feature type="signal peptide" evidence="1">
    <location>
        <begin position="1"/>
        <end position="25"/>
    </location>
</feature>
<evidence type="ECO:0000256" key="1">
    <source>
        <dbReference type="SAM" id="SignalP"/>
    </source>
</evidence>